<keyword evidence="1" id="KW-0175">Coiled coil</keyword>
<feature type="compositionally biased region" description="Basic residues" evidence="2">
    <location>
        <begin position="191"/>
        <end position="205"/>
    </location>
</feature>
<feature type="region of interest" description="Disordered" evidence="2">
    <location>
        <begin position="837"/>
        <end position="887"/>
    </location>
</feature>
<name>A0A4U0WUM6_9PEZI</name>
<sequence>MSHHRRPSHLLENFRDQEQRNERAPSATSDSPRSPSVPLAGPGATRNRRLQLRNTGFRGAALPPRNITPKSIWSSQGSEWDSADTESSPVGLRTMSVETIASRHNSSQLGILQEVSNSSLRRSNHSRPGLDNIAPISATSELFNENVGGFRNEDGGEKATRRHQVSHSNKYKSLRMDSPKPIASPQAVKVPKVRNRGSTSQKRRSMSAEATKYIEHLESELAAVQTQLVSLTSPTTTRAQSTKLRNINAETKVLRDEVAAWENSFQDRVQEEVQQHEEVETGLRARIRTLENEVEVSAYRLRELECEAEERMQSLDALEEANRNLERRLEFMSELVASSPKKVDLCSEVPTRKERVRPKSMLPRIPTTDGLRQISPTRSAVCHSELPDRPMTSDALNASQEPNWSFDHGFERNHARSRSSIDVLSELSEPLLEGSSLNSTSRPTSSIFDMPAQFPTPVAPLHSDLGMRSRPARRMRRFHAGSTGMKPLILPSTTHAGTVPASAPILGADRTPEAYPFPSIDSHTEALYSQSPIERRRRSATWAEVGCSSDSNAFDYRDLSTSLETGDETVVIAESEKVYVTPRVPSMETSGNRRSPPSNTSAFSHGDRSSLGSKVGRNLFEELSRVKREPNLGSPPSAAMVDSSNETGPDPDGDGVPSAPLSTKSDIHRSPTEQGRASSMQWQPPRRCTTSISIADDASAPQTPRSTSSHSPKQRTRRTRPPPRITRVVKLFADLWQHPTLTARSVVSNAWSLSSAFTKPALEFRWWLIGFLLGPMARRRLTAIRTLSLEADGLDFSNVLFTRPRRDKRQCINEQGEQECGDAECAASPAALPVTALEHPFSSPTKNTNSQHPSLYRRRSTKRSKRDHAAPTPPKQHAPQPTLPQTSTHSPWLWLKFSLTLVLALGAAIKDGPGTLFAAA</sequence>
<evidence type="ECO:0000256" key="1">
    <source>
        <dbReference type="SAM" id="Coils"/>
    </source>
</evidence>
<feature type="compositionally biased region" description="Basic residues" evidence="2">
    <location>
        <begin position="160"/>
        <end position="173"/>
    </location>
</feature>
<keyword evidence="4" id="KW-1185">Reference proteome</keyword>
<dbReference type="Proteomes" id="UP000308768">
    <property type="component" value="Unassembled WGS sequence"/>
</dbReference>
<feature type="compositionally biased region" description="Polar residues" evidence="2">
    <location>
        <begin position="394"/>
        <end position="403"/>
    </location>
</feature>
<feature type="compositionally biased region" description="Polar residues" evidence="2">
    <location>
        <begin position="587"/>
        <end position="603"/>
    </location>
</feature>
<feature type="region of interest" description="Disordered" evidence="2">
    <location>
        <begin position="1"/>
        <end position="90"/>
    </location>
</feature>
<feature type="compositionally biased region" description="Basic and acidic residues" evidence="2">
    <location>
        <begin position="12"/>
        <end position="23"/>
    </location>
</feature>
<feature type="compositionally biased region" description="Polar residues" evidence="2">
    <location>
        <begin position="700"/>
        <end position="711"/>
    </location>
</feature>
<dbReference type="OrthoDB" id="5343018at2759"/>
<feature type="region of interest" description="Disordered" evidence="2">
    <location>
        <begin position="582"/>
        <end position="724"/>
    </location>
</feature>
<proteinExistence type="predicted"/>
<feature type="compositionally biased region" description="Basic residues" evidence="2">
    <location>
        <begin position="712"/>
        <end position="721"/>
    </location>
</feature>
<feature type="compositionally biased region" description="Polar residues" evidence="2">
    <location>
        <begin position="68"/>
        <end position="79"/>
    </location>
</feature>
<accession>A0A4U0WUM6</accession>
<feature type="compositionally biased region" description="Low complexity" evidence="2">
    <location>
        <begin position="432"/>
        <end position="446"/>
    </location>
</feature>
<feature type="compositionally biased region" description="Polar residues" evidence="2">
    <location>
        <begin position="842"/>
        <end position="853"/>
    </location>
</feature>
<evidence type="ECO:0000313" key="4">
    <source>
        <dbReference type="Proteomes" id="UP000308768"/>
    </source>
</evidence>
<dbReference type="AlphaFoldDB" id="A0A4U0WUM6"/>
<feature type="region of interest" description="Disordered" evidence="2">
    <location>
        <begin position="432"/>
        <end position="451"/>
    </location>
</feature>
<feature type="region of interest" description="Disordered" evidence="2">
    <location>
        <begin position="147"/>
        <end position="208"/>
    </location>
</feature>
<gene>
    <name evidence="3" type="ORF">B0A49_10684</name>
</gene>
<feature type="compositionally biased region" description="Basic residues" evidence="2">
    <location>
        <begin position="855"/>
        <end position="866"/>
    </location>
</feature>
<feature type="coiled-coil region" evidence="1">
    <location>
        <begin position="244"/>
        <end position="335"/>
    </location>
</feature>
<organism evidence="3 4">
    <name type="scientific">Cryomyces minteri</name>
    <dbReference type="NCBI Taxonomy" id="331657"/>
    <lineage>
        <taxon>Eukaryota</taxon>
        <taxon>Fungi</taxon>
        <taxon>Dikarya</taxon>
        <taxon>Ascomycota</taxon>
        <taxon>Pezizomycotina</taxon>
        <taxon>Dothideomycetes</taxon>
        <taxon>Dothideomycetes incertae sedis</taxon>
        <taxon>Cryomyces</taxon>
    </lineage>
</organism>
<feature type="compositionally biased region" description="Basic and acidic residues" evidence="2">
    <location>
        <begin position="619"/>
        <end position="630"/>
    </location>
</feature>
<reference evidence="3 4" key="1">
    <citation type="submission" date="2017-03" db="EMBL/GenBank/DDBJ databases">
        <title>Genomes of endolithic fungi from Antarctica.</title>
        <authorList>
            <person name="Coleine C."/>
            <person name="Masonjones S."/>
            <person name="Stajich J.E."/>
        </authorList>
    </citation>
    <scope>NUCLEOTIDE SEQUENCE [LARGE SCALE GENOMIC DNA]</scope>
    <source>
        <strain evidence="3 4">CCFEE 5187</strain>
    </source>
</reference>
<evidence type="ECO:0000313" key="3">
    <source>
        <dbReference type="EMBL" id="TKA65405.1"/>
    </source>
</evidence>
<comment type="caution">
    <text evidence="3">The sequence shown here is derived from an EMBL/GenBank/DDBJ whole genome shotgun (WGS) entry which is preliminary data.</text>
</comment>
<protein>
    <submittedName>
        <fullName evidence="3">Uncharacterized protein</fullName>
    </submittedName>
</protein>
<feature type="compositionally biased region" description="Polar residues" evidence="2">
    <location>
        <begin position="672"/>
        <end position="693"/>
    </location>
</feature>
<dbReference type="EMBL" id="NAJN01001143">
    <property type="protein sequence ID" value="TKA65405.1"/>
    <property type="molecule type" value="Genomic_DNA"/>
</dbReference>
<evidence type="ECO:0000256" key="2">
    <source>
        <dbReference type="SAM" id="MobiDB-lite"/>
    </source>
</evidence>
<feature type="region of interest" description="Disordered" evidence="2">
    <location>
        <begin position="384"/>
        <end position="410"/>
    </location>
</feature>